<dbReference type="Proteomes" id="UP000192900">
    <property type="component" value="Chromosome"/>
</dbReference>
<dbReference type="AlphaFoldDB" id="A0A1W6B888"/>
<dbReference type="KEGG" id="palh:B1H58_15590"/>
<dbReference type="RefSeq" id="WP_085071372.1">
    <property type="nucleotide sequence ID" value="NZ_CP019706.1"/>
</dbReference>
<name>A0A1W6B888_9GAMM</name>
<keyword evidence="2" id="KW-1185">Reference proteome</keyword>
<organism evidence="1 2">
    <name type="scientific">Pantoea alhagi</name>
    <dbReference type="NCBI Taxonomy" id="1891675"/>
    <lineage>
        <taxon>Bacteria</taxon>
        <taxon>Pseudomonadati</taxon>
        <taxon>Pseudomonadota</taxon>
        <taxon>Gammaproteobacteria</taxon>
        <taxon>Enterobacterales</taxon>
        <taxon>Erwiniaceae</taxon>
        <taxon>Pantoea</taxon>
    </lineage>
</organism>
<accession>A0A1W6B888</accession>
<dbReference type="OrthoDB" id="6638646at2"/>
<evidence type="ECO:0000313" key="1">
    <source>
        <dbReference type="EMBL" id="ARJ43316.1"/>
    </source>
</evidence>
<sequence>MSTYALIKDEMVVNVVVWDGEGQMFDSFTTYEVKENEQIGPGFSAKKDKKGSWSFTPPSVVMTDEEIALANISTAQSEYDVATANINALRQIVEDGDYEDSSEEEIKNLINEWTSYRIALRSYLKAADGSKELPRKAEDNN</sequence>
<evidence type="ECO:0000313" key="2">
    <source>
        <dbReference type="Proteomes" id="UP000192900"/>
    </source>
</evidence>
<dbReference type="EMBL" id="CP019706">
    <property type="protein sequence ID" value="ARJ43316.1"/>
    <property type="molecule type" value="Genomic_DNA"/>
</dbReference>
<dbReference type="STRING" id="1891675.B1H58_15590"/>
<reference evidence="1 2" key="1">
    <citation type="submission" date="2017-02" db="EMBL/GenBank/DDBJ databases">
        <title>Complete genome sequence of the drought resistance-promoting endophyte Pantoea alhagi LTYR-11Z.</title>
        <authorList>
            <person name="Zhang L."/>
        </authorList>
    </citation>
    <scope>NUCLEOTIDE SEQUENCE [LARGE SCALE GENOMIC DNA]</scope>
    <source>
        <strain evidence="1 2">LTYR-11Z</strain>
    </source>
</reference>
<protein>
    <submittedName>
        <fullName evidence="1">Uncharacterized protein</fullName>
    </submittedName>
</protein>
<proteinExistence type="predicted"/>
<gene>
    <name evidence="1" type="ORF">B1H58_15590</name>
</gene>